<keyword evidence="3 5" id="KW-1133">Transmembrane helix</keyword>
<keyword evidence="4 5" id="KW-0472">Membrane</keyword>
<evidence type="ECO:0000313" key="6">
    <source>
        <dbReference type="EMBL" id="AXC10687.1"/>
    </source>
</evidence>
<dbReference type="Proteomes" id="UP000253606">
    <property type="component" value="Chromosome"/>
</dbReference>
<comment type="subcellular location">
    <subcellularLocation>
        <location evidence="1">Membrane</location>
        <topology evidence="1">Multi-pass membrane protein</topology>
    </subcellularLocation>
</comment>
<evidence type="ECO:0000313" key="7">
    <source>
        <dbReference type="Proteomes" id="UP000253606"/>
    </source>
</evidence>
<proteinExistence type="predicted"/>
<evidence type="ECO:0000256" key="3">
    <source>
        <dbReference type="ARBA" id="ARBA00022989"/>
    </source>
</evidence>
<feature type="transmembrane region" description="Helical" evidence="5">
    <location>
        <begin position="29"/>
        <end position="49"/>
    </location>
</feature>
<dbReference type="Pfam" id="PF02674">
    <property type="entry name" value="Colicin_V"/>
    <property type="match status" value="1"/>
</dbReference>
<dbReference type="EMBL" id="CP030840">
    <property type="protein sequence ID" value="AXC10687.1"/>
    <property type="molecule type" value="Genomic_DNA"/>
</dbReference>
<dbReference type="RefSeq" id="WP_114206270.1">
    <property type="nucleotide sequence ID" value="NZ_CP030840.1"/>
</dbReference>
<feature type="transmembrane region" description="Helical" evidence="5">
    <location>
        <begin position="61"/>
        <end position="81"/>
    </location>
</feature>
<protein>
    <submittedName>
        <fullName evidence="6">Colicin V production protein</fullName>
    </submittedName>
</protein>
<dbReference type="OrthoDB" id="117314at2"/>
<evidence type="ECO:0000256" key="5">
    <source>
        <dbReference type="SAM" id="Phobius"/>
    </source>
</evidence>
<name>A0A2Z5FVZ9_9BACT</name>
<dbReference type="GO" id="GO:0016020">
    <property type="term" value="C:membrane"/>
    <property type="evidence" value="ECO:0007669"/>
    <property type="project" value="UniProtKB-SubCell"/>
</dbReference>
<dbReference type="PANTHER" id="PTHR37306:SF1">
    <property type="entry name" value="COLICIN V PRODUCTION PROTEIN"/>
    <property type="match status" value="1"/>
</dbReference>
<evidence type="ECO:0000256" key="2">
    <source>
        <dbReference type="ARBA" id="ARBA00022692"/>
    </source>
</evidence>
<evidence type="ECO:0000256" key="4">
    <source>
        <dbReference type="ARBA" id="ARBA00023136"/>
    </source>
</evidence>
<dbReference type="KEGG" id="abas:ACPOL_1339"/>
<keyword evidence="7" id="KW-1185">Reference proteome</keyword>
<dbReference type="AlphaFoldDB" id="A0A2Z5FVZ9"/>
<accession>A0A2Z5FVZ9</accession>
<reference evidence="6 7" key="1">
    <citation type="journal article" date="2018" name="Front. Microbiol.">
        <title>Hydrolytic Capabilities as a Key to Environmental Success: Chitinolytic and Cellulolytic Acidobacteria From Acidic Sub-arctic Soils and Boreal Peatlands.</title>
        <authorList>
            <person name="Belova S.E."/>
            <person name="Ravin N.V."/>
            <person name="Pankratov T.A."/>
            <person name="Rakitin A.L."/>
            <person name="Ivanova A.A."/>
            <person name="Beletsky A.V."/>
            <person name="Mardanov A.V."/>
            <person name="Sinninghe Damste J.S."/>
            <person name="Dedysh S.N."/>
        </authorList>
    </citation>
    <scope>NUCLEOTIDE SEQUENCE [LARGE SCALE GENOMIC DNA]</scope>
    <source>
        <strain evidence="6 7">SBC82</strain>
    </source>
</reference>
<dbReference type="InterPro" id="IPR003825">
    <property type="entry name" value="Colicin-V_CvpA"/>
</dbReference>
<keyword evidence="2 5" id="KW-0812">Transmembrane</keyword>
<feature type="transmembrane region" description="Helical" evidence="5">
    <location>
        <begin position="101"/>
        <end position="125"/>
    </location>
</feature>
<sequence length="188" mass="20329">MAPIDWVIAAILVLSTISAAKNGFFIEAFSLGGVILGLLIASWNFQKLMPWIMHTIHTPQIAEAIAFLAIAFAIMILAGLLGRALHWSARSIGLGWLDRLIGAVFGFLKGCVVVTLGVMALAAFFPRNGWLDHSQLAPYFLTAAHSTTAITPVELGERIRDGVRIIRDVQPDWLKPHAEACAQVAAFG</sequence>
<gene>
    <name evidence="6" type="ORF">ACPOL_1339</name>
</gene>
<dbReference type="PANTHER" id="PTHR37306">
    <property type="entry name" value="COLICIN V PRODUCTION PROTEIN"/>
    <property type="match status" value="1"/>
</dbReference>
<evidence type="ECO:0000256" key="1">
    <source>
        <dbReference type="ARBA" id="ARBA00004141"/>
    </source>
</evidence>
<organism evidence="6 7">
    <name type="scientific">Acidisarcina polymorpha</name>
    <dbReference type="NCBI Taxonomy" id="2211140"/>
    <lineage>
        <taxon>Bacteria</taxon>
        <taxon>Pseudomonadati</taxon>
        <taxon>Acidobacteriota</taxon>
        <taxon>Terriglobia</taxon>
        <taxon>Terriglobales</taxon>
        <taxon>Acidobacteriaceae</taxon>
        <taxon>Acidisarcina</taxon>
    </lineage>
</organism>
<dbReference type="GO" id="GO:0009403">
    <property type="term" value="P:toxin biosynthetic process"/>
    <property type="evidence" value="ECO:0007669"/>
    <property type="project" value="InterPro"/>
</dbReference>